<feature type="domain" description="DZANK-type" evidence="1">
    <location>
        <begin position="164"/>
        <end position="208"/>
    </location>
</feature>
<protein>
    <recommendedName>
        <fullName evidence="1">DZANK-type domain-containing protein</fullName>
    </recommendedName>
</protein>
<reference evidence="3" key="1">
    <citation type="journal article" date="2019" name="Int. J. Syst. Evol. Microbiol.">
        <title>The Global Catalogue of Microorganisms (GCM) 10K type strain sequencing project: providing services to taxonomists for standard genome sequencing and annotation.</title>
        <authorList>
            <consortium name="The Broad Institute Genomics Platform"/>
            <consortium name="The Broad Institute Genome Sequencing Center for Infectious Disease"/>
            <person name="Wu L."/>
            <person name="Ma J."/>
        </authorList>
    </citation>
    <scope>NUCLEOTIDE SEQUENCE [LARGE SCALE GENOMIC DNA]</scope>
    <source>
        <strain evidence="3">JCM 18077</strain>
    </source>
</reference>
<evidence type="ECO:0000313" key="2">
    <source>
        <dbReference type="EMBL" id="GAA4757705.1"/>
    </source>
</evidence>
<name>A0ABP8ZIU8_9ACTN</name>
<dbReference type="EMBL" id="BAABIE010000019">
    <property type="protein sequence ID" value="GAA4757705.1"/>
    <property type="molecule type" value="Genomic_DNA"/>
</dbReference>
<proteinExistence type="predicted"/>
<dbReference type="Pfam" id="PF12773">
    <property type="entry name" value="DZR"/>
    <property type="match status" value="1"/>
</dbReference>
<gene>
    <name evidence="2" type="ORF">GCM10023217_32470</name>
</gene>
<evidence type="ECO:0000313" key="3">
    <source>
        <dbReference type="Proteomes" id="UP001500822"/>
    </source>
</evidence>
<sequence length="212" mass="22600">MSSSLPFTDNYRDLSNSDGYQFEFCCERCGNGYRSAFRRSMRKTGGALLRGVGGFLGGRGSSLAYQASNALDRGTNSTEKDAALRAAVTEISPMFTQCRGCGDWVCEQVCWNDQVGQCARCTPIQSEELAQLQAQARTTQLRDALRETSLIDGIDVAQQSIPRCPGCQSQTSGGKFCGNCGHALAAVRACGSCQAQNPPGAVFCSECGSSLL</sequence>
<accession>A0ABP8ZIU8</accession>
<organism evidence="2 3">
    <name type="scientific">Gordonia alkaliphila</name>
    <dbReference type="NCBI Taxonomy" id="1053547"/>
    <lineage>
        <taxon>Bacteria</taxon>
        <taxon>Bacillati</taxon>
        <taxon>Actinomycetota</taxon>
        <taxon>Actinomycetes</taxon>
        <taxon>Mycobacteriales</taxon>
        <taxon>Gordoniaceae</taxon>
        <taxon>Gordonia</taxon>
    </lineage>
</organism>
<dbReference type="Proteomes" id="UP001500822">
    <property type="component" value="Unassembled WGS sequence"/>
</dbReference>
<keyword evidence="3" id="KW-1185">Reference proteome</keyword>
<comment type="caution">
    <text evidence="2">The sequence shown here is derived from an EMBL/GenBank/DDBJ whole genome shotgun (WGS) entry which is preliminary data.</text>
</comment>
<dbReference type="InterPro" id="IPR038587">
    <property type="entry name" value="Ribosomal_eL40_sf"/>
</dbReference>
<dbReference type="Gene3D" id="4.10.1060.50">
    <property type="match status" value="1"/>
</dbReference>
<evidence type="ECO:0000259" key="1">
    <source>
        <dbReference type="Pfam" id="PF12773"/>
    </source>
</evidence>
<dbReference type="InterPro" id="IPR025874">
    <property type="entry name" value="DZR"/>
</dbReference>
<dbReference type="RefSeq" id="WP_345314298.1">
    <property type="nucleotide sequence ID" value="NZ_BAABIE010000019.1"/>
</dbReference>